<keyword evidence="4" id="KW-1185">Reference proteome</keyword>
<evidence type="ECO:0000256" key="1">
    <source>
        <dbReference type="SAM" id="MobiDB-lite"/>
    </source>
</evidence>
<accession>A0ABW4FEC5</accession>
<dbReference type="RefSeq" id="WP_343972827.1">
    <property type="nucleotide sequence ID" value="NZ_BAAAJG010000003.1"/>
</dbReference>
<sequence length="149" mass="15578">MVASPGRALLYVGAPEDYSIAVTRAGWAKSYVFNNKPVQKDPQIQAAEQAAKTGIWSTLCVAPPPPPPPTTTRQAPPPAQDQNNDNDVRRPAPAPAPPPPPPPAPREEPSSTYYKNCAAARAAGAAPVHHGDPGYGSHLDRDGDGTGCE</sequence>
<proteinExistence type="predicted"/>
<evidence type="ECO:0000313" key="4">
    <source>
        <dbReference type="Proteomes" id="UP001597145"/>
    </source>
</evidence>
<gene>
    <name evidence="3" type="ORF">ACFSCY_02485</name>
</gene>
<feature type="compositionally biased region" description="Basic and acidic residues" evidence="1">
    <location>
        <begin position="138"/>
        <end position="149"/>
    </location>
</feature>
<dbReference type="InterPro" id="IPR008613">
    <property type="entry name" value="Excalibur_Ca-bd_domain"/>
</dbReference>
<dbReference type="EMBL" id="JBHUCP010000001">
    <property type="protein sequence ID" value="MFD1528299.1"/>
    <property type="molecule type" value="Genomic_DNA"/>
</dbReference>
<dbReference type="SMART" id="SM00894">
    <property type="entry name" value="Excalibur"/>
    <property type="match status" value="1"/>
</dbReference>
<protein>
    <submittedName>
        <fullName evidence="3">Excalibur calcium-binding domain-containing protein</fullName>
    </submittedName>
</protein>
<organism evidence="3 4">
    <name type="scientific">Pseudonocardia aurantiaca</name>
    <dbReference type="NCBI Taxonomy" id="75290"/>
    <lineage>
        <taxon>Bacteria</taxon>
        <taxon>Bacillati</taxon>
        <taxon>Actinomycetota</taxon>
        <taxon>Actinomycetes</taxon>
        <taxon>Pseudonocardiales</taxon>
        <taxon>Pseudonocardiaceae</taxon>
        <taxon>Pseudonocardia</taxon>
    </lineage>
</organism>
<name>A0ABW4FEC5_9PSEU</name>
<comment type="caution">
    <text evidence="3">The sequence shown here is derived from an EMBL/GenBank/DDBJ whole genome shotgun (WGS) entry which is preliminary data.</text>
</comment>
<feature type="domain" description="Excalibur calcium-binding" evidence="2">
    <location>
        <begin position="113"/>
        <end position="149"/>
    </location>
</feature>
<dbReference type="Proteomes" id="UP001597145">
    <property type="component" value="Unassembled WGS sequence"/>
</dbReference>
<feature type="compositionally biased region" description="Pro residues" evidence="1">
    <location>
        <begin position="62"/>
        <end position="79"/>
    </location>
</feature>
<feature type="compositionally biased region" description="Pro residues" evidence="1">
    <location>
        <begin position="92"/>
        <end position="104"/>
    </location>
</feature>
<reference evidence="4" key="1">
    <citation type="journal article" date="2019" name="Int. J. Syst. Evol. Microbiol.">
        <title>The Global Catalogue of Microorganisms (GCM) 10K type strain sequencing project: providing services to taxonomists for standard genome sequencing and annotation.</title>
        <authorList>
            <consortium name="The Broad Institute Genomics Platform"/>
            <consortium name="The Broad Institute Genome Sequencing Center for Infectious Disease"/>
            <person name="Wu L."/>
            <person name="Ma J."/>
        </authorList>
    </citation>
    <scope>NUCLEOTIDE SEQUENCE [LARGE SCALE GENOMIC DNA]</scope>
    <source>
        <strain evidence="4">JCM 12165</strain>
    </source>
</reference>
<evidence type="ECO:0000259" key="2">
    <source>
        <dbReference type="SMART" id="SM00894"/>
    </source>
</evidence>
<feature type="region of interest" description="Disordered" evidence="1">
    <location>
        <begin position="58"/>
        <end position="149"/>
    </location>
</feature>
<dbReference type="Pfam" id="PF05901">
    <property type="entry name" value="Excalibur"/>
    <property type="match status" value="1"/>
</dbReference>
<evidence type="ECO:0000313" key="3">
    <source>
        <dbReference type="EMBL" id="MFD1528299.1"/>
    </source>
</evidence>